<feature type="non-terminal residue" evidence="1">
    <location>
        <position position="77"/>
    </location>
</feature>
<protein>
    <submittedName>
        <fullName evidence="1">16779_t:CDS:1</fullName>
    </submittedName>
</protein>
<keyword evidence="2" id="KW-1185">Reference proteome</keyword>
<organism evidence="1 2">
    <name type="scientific">Acaulospora morrowiae</name>
    <dbReference type="NCBI Taxonomy" id="94023"/>
    <lineage>
        <taxon>Eukaryota</taxon>
        <taxon>Fungi</taxon>
        <taxon>Fungi incertae sedis</taxon>
        <taxon>Mucoromycota</taxon>
        <taxon>Glomeromycotina</taxon>
        <taxon>Glomeromycetes</taxon>
        <taxon>Diversisporales</taxon>
        <taxon>Acaulosporaceae</taxon>
        <taxon>Acaulospora</taxon>
    </lineage>
</organism>
<reference evidence="1" key="1">
    <citation type="submission" date="2021-06" db="EMBL/GenBank/DDBJ databases">
        <authorList>
            <person name="Kallberg Y."/>
            <person name="Tangrot J."/>
            <person name="Rosling A."/>
        </authorList>
    </citation>
    <scope>NUCLEOTIDE SEQUENCE</scope>
    <source>
        <strain evidence="1">CL551</strain>
    </source>
</reference>
<evidence type="ECO:0000313" key="2">
    <source>
        <dbReference type="Proteomes" id="UP000789342"/>
    </source>
</evidence>
<comment type="caution">
    <text evidence="1">The sequence shown here is derived from an EMBL/GenBank/DDBJ whole genome shotgun (WGS) entry which is preliminary data.</text>
</comment>
<sequence>THKDLNGGAKGSNFLMNGILLKLGQGYFSGIDLEERGDATGTAVLYRLLEAWKALHEGKRNFEQLDESNTLKTWDLK</sequence>
<evidence type="ECO:0000313" key="1">
    <source>
        <dbReference type="EMBL" id="CAG8709774.1"/>
    </source>
</evidence>
<name>A0A9N9N7R9_9GLOM</name>
<dbReference type="EMBL" id="CAJVPV010019073">
    <property type="protein sequence ID" value="CAG8709774.1"/>
    <property type="molecule type" value="Genomic_DNA"/>
</dbReference>
<accession>A0A9N9N7R9</accession>
<proteinExistence type="predicted"/>
<gene>
    <name evidence="1" type="ORF">AMORRO_LOCUS12618</name>
</gene>
<dbReference type="AlphaFoldDB" id="A0A9N9N7R9"/>
<dbReference type="Proteomes" id="UP000789342">
    <property type="component" value="Unassembled WGS sequence"/>
</dbReference>